<accession>A0A6A6YMQ9</accession>
<name>A0A6A6YMQ9_9PEZI</name>
<feature type="compositionally biased region" description="Low complexity" evidence="1">
    <location>
        <begin position="223"/>
        <end position="232"/>
    </location>
</feature>
<feature type="region of interest" description="Disordered" evidence="1">
    <location>
        <begin position="213"/>
        <end position="232"/>
    </location>
</feature>
<reference evidence="2 4" key="1">
    <citation type="journal article" date="2020" name="Stud. Mycol.">
        <title>101 Dothideomycetes genomes: a test case for predicting lifestyles and emergence of pathogens.</title>
        <authorList>
            <person name="Haridas S."/>
            <person name="Albert R."/>
            <person name="Binder M."/>
            <person name="Bloem J."/>
            <person name="Labutti K."/>
            <person name="Salamov A."/>
            <person name="Andreopoulos B."/>
            <person name="Baker S."/>
            <person name="Barry K."/>
            <person name="Bills G."/>
            <person name="Bluhm B."/>
            <person name="Cannon C."/>
            <person name="Castanera R."/>
            <person name="Culley D."/>
            <person name="Daum C."/>
            <person name="Ezra D."/>
            <person name="Gonzalez J."/>
            <person name="Henrissat B."/>
            <person name="Kuo A."/>
            <person name="Liang C."/>
            <person name="Lipzen A."/>
            <person name="Lutzoni F."/>
            <person name="Magnuson J."/>
            <person name="Mondo S."/>
            <person name="Nolan M."/>
            <person name="Ohm R."/>
            <person name="Pangilinan J."/>
            <person name="Park H.-J."/>
            <person name="Ramirez L."/>
            <person name="Alfaro M."/>
            <person name="Sun H."/>
            <person name="Tritt A."/>
            <person name="Yoshinaga Y."/>
            <person name="Zwiers L.-H."/>
            <person name="Turgeon B."/>
            <person name="Goodwin S."/>
            <person name="Spatafora J."/>
            <person name="Crous P."/>
            <person name="Grigoriev I."/>
        </authorList>
    </citation>
    <scope>NUCLEOTIDE SEQUENCE</scope>
    <source>
        <strain evidence="2 4">CBS 304.34</strain>
    </source>
</reference>
<dbReference type="RefSeq" id="XP_033576803.1">
    <property type="nucleotide sequence ID" value="XM_033725600.1"/>
</dbReference>
<proteinExistence type="predicted"/>
<dbReference type="OrthoDB" id="10534768at2759"/>
<feature type="compositionally biased region" description="Polar residues" evidence="1">
    <location>
        <begin position="213"/>
        <end position="222"/>
    </location>
</feature>
<protein>
    <submittedName>
        <fullName evidence="2 4">Uncharacterized protein</fullName>
    </submittedName>
</protein>
<organism evidence="2">
    <name type="scientific">Mytilinidion resinicola</name>
    <dbReference type="NCBI Taxonomy" id="574789"/>
    <lineage>
        <taxon>Eukaryota</taxon>
        <taxon>Fungi</taxon>
        <taxon>Dikarya</taxon>
        <taxon>Ascomycota</taxon>
        <taxon>Pezizomycotina</taxon>
        <taxon>Dothideomycetes</taxon>
        <taxon>Pleosporomycetidae</taxon>
        <taxon>Mytilinidiales</taxon>
        <taxon>Mytilinidiaceae</taxon>
        <taxon>Mytilinidion</taxon>
    </lineage>
</organism>
<evidence type="ECO:0000313" key="2">
    <source>
        <dbReference type="EMBL" id="KAF2809839.1"/>
    </source>
</evidence>
<reference evidence="4" key="2">
    <citation type="submission" date="2020-04" db="EMBL/GenBank/DDBJ databases">
        <authorList>
            <consortium name="NCBI Genome Project"/>
        </authorList>
    </citation>
    <scope>NUCLEOTIDE SEQUENCE</scope>
    <source>
        <strain evidence="4">CBS 304.34</strain>
    </source>
</reference>
<keyword evidence="3" id="KW-1185">Reference proteome</keyword>
<dbReference type="EMBL" id="MU003701">
    <property type="protein sequence ID" value="KAF2809839.1"/>
    <property type="molecule type" value="Genomic_DNA"/>
</dbReference>
<evidence type="ECO:0000256" key="1">
    <source>
        <dbReference type="SAM" id="MobiDB-lite"/>
    </source>
</evidence>
<dbReference type="AlphaFoldDB" id="A0A6A6YMQ9"/>
<gene>
    <name evidence="2 4" type="ORF">BDZ99DRAFT_521157</name>
</gene>
<dbReference type="Proteomes" id="UP000504636">
    <property type="component" value="Unplaced"/>
</dbReference>
<evidence type="ECO:0000313" key="3">
    <source>
        <dbReference type="Proteomes" id="UP000504636"/>
    </source>
</evidence>
<sequence>MAQAAFEIDLTESLYAVTLEDTAFDRAIAKCILSRHEFRQVCHKATDLQYLRKLEAKIWADGIQIAADYLSDLATNLNCVGLEHFELWLYTSKDLKNLRDLILLRNPARHLLPTIAEVAETARQCAPNLATFSILIRETPGVTARASFRRHRDDGEWVQVRYLKKREAFAKLFKAVKNEMVMSEQRLVHSGASTPKTTLKTENSNTAITNVSSQVPQGTRPVSASPAPTTSSRHLKILTEGASDSFDYMYQFRKCFSVNLEELTLEVRAVDSGPNYTAATSYHRSATGQADAEAITHRDQYHARWWRVELSYEYAYEDDEEDEEDEQDEEWTNNIPASQGAFGVIMLAVASALSGSQRKAKNIALHTPQAETQNHEGSPYAVFEVPCGTWNVVQMNSFL</sequence>
<evidence type="ECO:0000313" key="4">
    <source>
        <dbReference type="RefSeq" id="XP_033576803.1"/>
    </source>
</evidence>
<reference evidence="4" key="3">
    <citation type="submission" date="2025-04" db="UniProtKB">
        <authorList>
            <consortium name="RefSeq"/>
        </authorList>
    </citation>
    <scope>IDENTIFICATION</scope>
    <source>
        <strain evidence="4">CBS 304.34</strain>
    </source>
</reference>
<dbReference type="GeneID" id="54466493"/>